<evidence type="ECO:0000256" key="1">
    <source>
        <dbReference type="SAM" id="Phobius"/>
    </source>
</evidence>
<comment type="caution">
    <text evidence="2">The sequence shown here is derived from an EMBL/GenBank/DDBJ whole genome shotgun (WGS) entry which is preliminary data.</text>
</comment>
<gene>
    <name evidence="2" type="ORF">CHU92_07780</name>
</gene>
<keyword evidence="3" id="KW-1185">Reference proteome</keyword>
<name>A0A255Z881_9FLAO</name>
<evidence type="ECO:0000313" key="2">
    <source>
        <dbReference type="EMBL" id="OYQ37649.1"/>
    </source>
</evidence>
<feature type="transmembrane region" description="Helical" evidence="1">
    <location>
        <begin position="55"/>
        <end position="74"/>
    </location>
</feature>
<keyword evidence="1" id="KW-1133">Transmembrane helix</keyword>
<accession>A0A255Z881</accession>
<proteinExistence type="predicted"/>
<organism evidence="2 3">
    <name type="scientific">Flavobacterium cyanobacteriorum</name>
    <dbReference type="NCBI Taxonomy" id="2022802"/>
    <lineage>
        <taxon>Bacteria</taxon>
        <taxon>Pseudomonadati</taxon>
        <taxon>Bacteroidota</taxon>
        <taxon>Flavobacteriia</taxon>
        <taxon>Flavobacteriales</taxon>
        <taxon>Flavobacteriaceae</taxon>
        <taxon>Flavobacterium</taxon>
    </lineage>
</organism>
<dbReference type="RefSeq" id="WP_094414299.1">
    <property type="nucleotide sequence ID" value="NZ_NOXV01000251.1"/>
</dbReference>
<evidence type="ECO:0000313" key="3">
    <source>
        <dbReference type="Proteomes" id="UP000216605"/>
    </source>
</evidence>
<feature type="transmembrane region" description="Helical" evidence="1">
    <location>
        <begin position="7"/>
        <end position="26"/>
    </location>
</feature>
<keyword evidence="1" id="KW-0812">Transmembrane</keyword>
<dbReference type="Proteomes" id="UP000216605">
    <property type="component" value="Unassembled WGS sequence"/>
</dbReference>
<dbReference type="OrthoDB" id="1377245at2"/>
<feature type="transmembrane region" description="Helical" evidence="1">
    <location>
        <begin position="86"/>
        <end position="109"/>
    </location>
</feature>
<feature type="transmembrane region" description="Helical" evidence="1">
    <location>
        <begin position="32"/>
        <end position="48"/>
    </location>
</feature>
<keyword evidence="1" id="KW-0472">Membrane</keyword>
<dbReference type="AlphaFoldDB" id="A0A255Z881"/>
<protein>
    <submittedName>
        <fullName evidence="2">Uncharacterized protein</fullName>
    </submittedName>
</protein>
<sequence>MKKILRYAPELYFIGLGIFWAVENYAASGHKNYFAILVVWLMFIQIIYQNRIMGFIYGNIIGLSSLYMMGSTVCEFNSFKSVEVDAVLILVFGFGIFIPALAMSAGMIYKSLKSKEDYKENVLTITY</sequence>
<reference evidence="2 3" key="1">
    <citation type="submission" date="2017-07" db="EMBL/GenBank/DDBJ databases">
        <title>Flavobacterium cyanobacteriorum sp. nov., isolated from cyanobacterial aggregates in a eutrophic lake.</title>
        <authorList>
            <person name="Cai H."/>
        </authorList>
    </citation>
    <scope>NUCLEOTIDE SEQUENCE [LARGE SCALE GENOMIC DNA]</scope>
    <source>
        <strain evidence="2 3">TH021</strain>
    </source>
</reference>
<dbReference type="EMBL" id="NOXV01000251">
    <property type="protein sequence ID" value="OYQ37649.1"/>
    <property type="molecule type" value="Genomic_DNA"/>
</dbReference>